<keyword evidence="2" id="KW-1185">Reference proteome</keyword>
<accession>A0AAF3FSY3</accession>
<organism evidence="2 3">
    <name type="scientific">Mesorhabditis belari</name>
    <dbReference type="NCBI Taxonomy" id="2138241"/>
    <lineage>
        <taxon>Eukaryota</taxon>
        <taxon>Metazoa</taxon>
        <taxon>Ecdysozoa</taxon>
        <taxon>Nematoda</taxon>
        <taxon>Chromadorea</taxon>
        <taxon>Rhabditida</taxon>
        <taxon>Rhabditina</taxon>
        <taxon>Rhabditomorpha</taxon>
        <taxon>Rhabditoidea</taxon>
        <taxon>Rhabditidae</taxon>
        <taxon>Mesorhabditinae</taxon>
        <taxon>Mesorhabditis</taxon>
    </lineage>
</organism>
<sequence length="178" mass="20766">MFDTKFLFLIFLFSILFSLNHADQKTQKPPPKLRPQIHFKLGRTAHQELRAFEYYFPGNEIGNIFLENDKNHPILDKLNQFIADTNISERVRNEFKIAKIGYKYLTSLSEDEKKSIAAARQLLGHVAELLERLPIDRAVRISRLIPLPDFGPLLNNKTNELMGPRERTPQPNIWEQII</sequence>
<evidence type="ECO:0000313" key="2">
    <source>
        <dbReference type="Proteomes" id="UP000887575"/>
    </source>
</evidence>
<dbReference type="WBParaSite" id="MBELARI_LOCUS9925">
    <property type="protein sequence ID" value="MBELARI_LOCUS9925"/>
    <property type="gene ID" value="MBELARI_LOCUS9925"/>
</dbReference>
<proteinExistence type="predicted"/>
<dbReference type="AlphaFoldDB" id="A0AAF3FSY3"/>
<protein>
    <submittedName>
        <fullName evidence="3">Uncharacterized protein</fullName>
    </submittedName>
</protein>
<reference evidence="3" key="1">
    <citation type="submission" date="2024-02" db="UniProtKB">
        <authorList>
            <consortium name="WormBaseParasite"/>
        </authorList>
    </citation>
    <scope>IDENTIFICATION</scope>
</reference>
<feature type="signal peptide" evidence="1">
    <location>
        <begin position="1"/>
        <end position="22"/>
    </location>
</feature>
<evidence type="ECO:0000256" key="1">
    <source>
        <dbReference type="SAM" id="SignalP"/>
    </source>
</evidence>
<evidence type="ECO:0000313" key="3">
    <source>
        <dbReference type="WBParaSite" id="MBELARI_LOCUS9925"/>
    </source>
</evidence>
<dbReference type="Proteomes" id="UP000887575">
    <property type="component" value="Unassembled WGS sequence"/>
</dbReference>
<keyword evidence="1" id="KW-0732">Signal</keyword>
<feature type="chain" id="PRO_5042189494" evidence="1">
    <location>
        <begin position="23"/>
        <end position="178"/>
    </location>
</feature>
<name>A0AAF3FSY3_9BILA</name>